<evidence type="ECO:0000313" key="5">
    <source>
        <dbReference type="EMBL" id="GAA0690191.1"/>
    </source>
</evidence>
<dbReference type="PANTHER" id="PTHR44688">
    <property type="entry name" value="DNA-BINDING TRANSCRIPTIONAL ACTIVATOR DEVR_DOSR"/>
    <property type="match status" value="1"/>
</dbReference>
<sequence>MQIYLYASKPELMARWQAALHSDAQCCGSLASALQRDSGSVLLVYWNALDKAEQQQVLQDSGNGPRVLLVDHPTLAEGEWLISRGVEGYANTYIQSDLLPEVVRAVSQGEIWTGHELMQGLLKRLLARQGPVTDPEKEWHLSTREQQVLDLLAQGQSNKQIARQLDITERTVKAHVSAILEKSGVRDRIELILRLSGQGSSEINKQEQGYEI</sequence>
<gene>
    <name evidence="5" type="ORF">GCM10009104_16060</name>
</gene>
<name>A0ABP3TB70_9GAMM</name>
<dbReference type="InterPro" id="IPR016032">
    <property type="entry name" value="Sig_transdc_resp-reg_C-effctor"/>
</dbReference>
<dbReference type="PANTHER" id="PTHR44688:SF16">
    <property type="entry name" value="DNA-BINDING TRANSCRIPTIONAL ACTIVATOR DEVR_DOSR"/>
    <property type="match status" value="1"/>
</dbReference>
<organism evidence="5 6">
    <name type="scientific">Marinobacterium maritimum</name>
    <dbReference type="NCBI Taxonomy" id="500162"/>
    <lineage>
        <taxon>Bacteria</taxon>
        <taxon>Pseudomonadati</taxon>
        <taxon>Pseudomonadota</taxon>
        <taxon>Gammaproteobacteria</taxon>
        <taxon>Oceanospirillales</taxon>
        <taxon>Oceanospirillaceae</taxon>
        <taxon>Marinobacterium</taxon>
    </lineage>
</organism>
<evidence type="ECO:0000256" key="2">
    <source>
        <dbReference type="ARBA" id="ARBA00023125"/>
    </source>
</evidence>
<dbReference type="RefSeq" id="WP_343804717.1">
    <property type="nucleotide sequence ID" value="NZ_BAAAET010000002.1"/>
</dbReference>
<evidence type="ECO:0000256" key="3">
    <source>
        <dbReference type="ARBA" id="ARBA00023163"/>
    </source>
</evidence>
<evidence type="ECO:0000259" key="4">
    <source>
        <dbReference type="PROSITE" id="PS50043"/>
    </source>
</evidence>
<dbReference type="SMART" id="SM00421">
    <property type="entry name" value="HTH_LUXR"/>
    <property type="match status" value="1"/>
</dbReference>
<dbReference type="CDD" id="cd06170">
    <property type="entry name" value="LuxR_C_like"/>
    <property type="match status" value="1"/>
</dbReference>
<dbReference type="Proteomes" id="UP001499915">
    <property type="component" value="Unassembled WGS sequence"/>
</dbReference>
<keyword evidence="3" id="KW-0804">Transcription</keyword>
<protein>
    <recommendedName>
        <fullName evidence="4">HTH luxR-type domain-containing protein</fullName>
    </recommendedName>
</protein>
<dbReference type="EMBL" id="BAAAET010000002">
    <property type="protein sequence ID" value="GAA0690191.1"/>
    <property type="molecule type" value="Genomic_DNA"/>
</dbReference>
<keyword evidence="6" id="KW-1185">Reference proteome</keyword>
<feature type="domain" description="HTH luxR-type" evidence="4">
    <location>
        <begin position="134"/>
        <end position="199"/>
    </location>
</feature>
<reference evidence="6" key="1">
    <citation type="journal article" date="2019" name="Int. J. Syst. Evol. Microbiol.">
        <title>The Global Catalogue of Microorganisms (GCM) 10K type strain sequencing project: providing services to taxonomists for standard genome sequencing and annotation.</title>
        <authorList>
            <consortium name="The Broad Institute Genomics Platform"/>
            <consortium name="The Broad Institute Genome Sequencing Center for Infectious Disease"/>
            <person name="Wu L."/>
            <person name="Ma J."/>
        </authorList>
    </citation>
    <scope>NUCLEOTIDE SEQUENCE [LARGE SCALE GENOMIC DNA]</scope>
    <source>
        <strain evidence="6">JCM 15134</strain>
    </source>
</reference>
<evidence type="ECO:0000313" key="6">
    <source>
        <dbReference type="Proteomes" id="UP001499915"/>
    </source>
</evidence>
<dbReference type="Pfam" id="PF00196">
    <property type="entry name" value="GerE"/>
    <property type="match status" value="1"/>
</dbReference>
<dbReference type="PRINTS" id="PR00038">
    <property type="entry name" value="HTHLUXR"/>
</dbReference>
<dbReference type="PROSITE" id="PS00622">
    <property type="entry name" value="HTH_LUXR_1"/>
    <property type="match status" value="1"/>
</dbReference>
<dbReference type="InterPro" id="IPR000792">
    <property type="entry name" value="Tscrpt_reg_LuxR_C"/>
</dbReference>
<keyword evidence="1" id="KW-0805">Transcription regulation</keyword>
<proteinExistence type="predicted"/>
<keyword evidence="2" id="KW-0238">DNA-binding</keyword>
<dbReference type="Gene3D" id="3.40.50.2300">
    <property type="match status" value="1"/>
</dbReference>
<evidence type="ECO:0000256" key="1">
    <source>
        <dbReference type="ARBA" id="ARBA00023015"/>
    </source>
</evidence>
<accession>A0ABP3TB70</accession>
<comment type="caution">
    <text evidence="5">The sequence shown here is derived from an EMBL/GenBank/DDBJ whole genome shotgun (WGS) entry which is preliminary data.</text>
</comment>
<dbReference type="SUPFAM" id="SSF46894">
    <property type="entry name" value="C-terminal effector domain of the bipartite response regulators"/>
    <property type="match status" value="1"/>
</dbReference>
<dbReference type="PROSITE" id="PS50043">
    <property type="entry name" value="HTH_LUXR_2"/>
    <property type="match status" value="1"/>
</dbReference>